<keyword evidence="3" id="KW-1185">Reference proteome</keyword>
<evidence type="ECO:0000313" key="3">
    <source>
        <dbReference type="Proteomes" id="UP001500483"/>
    </source>
</evidence>
<feature type="compositionally biased region" description="Basic and acidic residues" evidence="1">
    <location>
        <begin position="1"/>
        <end position="10"/>
    </location>
</feature>
<name>A0ABP6RWQ6_9PSEU</name>
<proteinExistence type="predicted"/>
<sequence>MEINKDRAQDRQPPLRTRSFPFPPGELAEPRPGIVVNDDAALVECLDTDRRR</sequence>
<comment type="caution">
    <text evidence="2">The sequence shown here is derived from an EMBL/GenBank/DDBJ whole genome shotgun (WGS) entry which is preliminary data.</text>
</comment>
<dbReference type="EMBL" id="BAAAYK010000038">
    <property type="protein sequence ID" value="GAA3362185.1"/>
    <property type="molecule type" value="Genomic_DNA"/>
</dbReference>
<dbReference type="Proteomes" id="UP001500483">
    <property type="component" value="Unassembled WGS sequence"/>
</dbReference>
<protein>
    <submittedName>
        <fullName evidence="2">Uncharacterized protein</fullName>
    </submittedName>
</protein>
<gene>
    <name evidence="2" type="ORF">GCM10020366_49110</name>
</gene>
<reference evidence="3" key="1">
    <citation type="journal article" date="2019" name="Int. J. Syst. Evol. Microbiol.">
        <title>The Global Catalogue of Microorganisms (GCM) 10K type strain sequencing project: providing services to taxonomists for standard genome sequencing and annotation.</title>
        <authorList>
            <consortium name="The Broad Institute Genomics Platform"/>
            <consortium name="The Broad Institute Genome Sequencing Center for Infectious Disease"/>
            <person name="Wu L."/>
            <person name="Ma J."/>
        </authorList>
    </citation>
    <scope>NUCLEOTIDE SEQUENCE [LARGE SCALE GENOMIC DNA]</scope>
    <source>
        <strain evidence="3">JCM 9687</strain>
    </source>
</reference>
<accession>A0ABP6RWQ6</accession>
<evidence type="ECO:0000256" key="1">
    <source>
        <dbReference type="SAM" id="MobiDB-lite"/>
    </source>
</evidence>
<feature type="region of interest" description="Disordered" evidence="1">
    <location>
        <begin position="1"/>
        <end position="33"/>
    </location>
</feature>
<dbReference type="RefSeq" id="WP_224959660.1">
    <property type="nucleotide sequence ID" value="NZ_BAAAYK010000038.1"/>
</dbReference>
<organism evidence="2 3">
    <name type="scientific">Saccharopolyspora gregorii</name>
    <dbReference type="NCBI Taxonomy" id="33914"/>
    <lineage>
        <taxon>Bacteria</taxon>
        <taxon>Bacillati</taxon>
        <taxon>Actinomycetota</taxon>
        <taxon>Actinomycetes</taxon>
        <taxon>Pseudonocardiales</taxon>
        <taxon>Pseudonocardiaceae</taxon>
        <taxon>Saccharopolyspora</taxon>
    </lineage>
</organism>
<evidence type="ECO:0000313" key="2">
    <source>
        <dbReference type="EMBL" id="GAA3362185.1"/>
    </source>
</evidence>